<keyword evidence="8" id="KW-0804">Transcription</keyword>
<dbReference type="InterPro" id="IPR007647">
    <property type="entry name" value="RNA_pol_Rpb2_5"/>
</dbReference>
<dbReference type="Gene3D" id="2.170.16.10">
    <property type="entry name" value="Hedgehog/Intein (Hint) domain"/>
    <property type="match status" value="1"/>
</dbReference>
<evidence type="ECO:0000256" key="3">
    <source>
        <dbReference type="ARBA" id="ARBA00022478"/>
    </source>
</evidence>
<keyword evidence="6" id="KW-0479">Metal-binding</keyword>
<dbReference type="Pfam" id="PF04566">
    <property type="entry name" value="RNA_pol_Rpb2_4"/>
    <property type="match status" value="1"/>
</dbReference>
<dbReference type="InterPro" id="IPR007641">
    <property type="entry name" value="RNA_pol_Rpb2_7"/>
</dbReference>
<dbReference type="InterPro" id="IPR015712">
    <property type="entry name" value="DNA-dir_RNA_pol_su2"/>
</dbReference>
<dbReference type="InterPro" id="IPR006141">
    <property type="entry name" value="Intein_N"/>
</dbReference>
<evidence type="ECO:0000256" key="7">
    <source>
        <dbReference type="ARBA" id="ARBA00022833"/>
    </source>
</evidence>
<dbReference type="GO" id="GO:0000428">
    <property type="term" value="C:DNA-directed RNA polymerase complex"/>
    <property type="evidence" value="ECO:0007669"/>
    <property type="project" value="UniProtKB-KW"/>
</dbReference>
<dbReference type="InterPro" id="IPR037033">
    <property type="entry name" value="DNA-dir_RNAP_su2_hyb_sf"/>
</dbReference>
<dbReference type="EMBL" id="MN739687">
    <property type="protein sequence ID" value="QHT21195.1"/>
    <property type="molecule type" value="Genomic_DNA"/>
</dbReference>
<dbReference type="InterPro" id="IPR007644">
    <property type="entry name" value="RNA_pol_bsu_protrusion"/>
</dbReference>
<dbReference type="InterPro" id="IPR007121">
    <property type="entry name" value="RNA_pol_bsu_CS"/>
</dbReference>
<dbReference type="GO" id="GO:0046872">
    <property type="term" value="F:metal ion binding"/>
    <property type="evidence" value="ECO:0007669"/>
    <property type="project" value="UniProtKB-KW"/>
</dbReference>
<dbReference type="InterPro" id="IPR007642">
    <property type="entry name" value="RNA_pol_Rpb2_2"/>
</dbReference>
<dbReference type="NCBIfam" id="TIGR01445">
    <property type="entry name" value="intein_Nterm"/>
    <property type="match status" value="1"/>
</dbReference>
<dbReference type="PROSITE" id="PS01166">
    <property type="entry name" value="RNA_POL_BETA"/>
    <property type="match status" value="1"/>
</dbReference>
<dbReference type="Gene3D" id="2.40.50.150">
    <property type="match status" value="1"/>
</dbReference>
<evidence type="ECO:0000256" key="5">
    <source>
        <dbReference type="ARBA" id="ARBA00022695"/>
    </source>
</evidence>
<keyword evidence="7" id="KW-0862">Zinc</keyword>
<dbReference type="Pfam" id="PF04565">
    <property type="entry name" value="RNA_pol_Rpb2_3"/>
    <property type="match status" value="1"/>
</dbReference>
<comment type="similarity">
    <text evidence="1">Belongs to the RNA polymerase beta chain family.</text>
</comment>
<dbReference type="Gene3D" id="2.40.270.10">
    <property type="entry name" value="DNA-directed RNA polymerase, subunit 2, domain 6"/>
    <property type="match status" value="1"/>
</dbReference>
<name>A0A6C0E189_9ZZZZ</name>
<dbReference type="CDD" id="cd00653">
    <property type="entry name" value="RNA_pol_B_RPB2"/>
    <property type="match status" value="1"/>
</dbReference>
<dbReference type="InterPro" id="IPR036844">
    <property type="entry name" value="Hint_dom_sf"/>
</dbReference>
<dbReference type="GO" id="GO:0016539">
    <property type="term" value="P:intein-mediated protein splicing"/>
    <property type="evidence" value="ECO:0007669"/>
    <property type="project" value="InterPro"/>
</dbReference>
<dbReference type="Pfam" id="PF04561">
    <property type="entry name" value="RNA_pol_Rpb2_2"/>
    <property type="match status" value="1"/>
</dbReference>
<dbReference type="SMART" id="SM00306">
    <property type="entry name" value="HintN"/>
    <property type="match status" value="1"/>
</dbReference>
<dbReference type="InterPro" id="IPR037034">
    <property type="entry name" value="RNA_pol_Rpb2_2_sf"/>
</dbReference>
<dbReference type="EC" id="2.7.7.6" evidence="2"/>
<dbReference type="InterPro" id="IPR007645">
    <property type="entry name" value="RNA_pol_Rpb2_3"/>
</dbReference>
<dbReference type="GO" id="GO:0032549">
    <property type="term" value="F:ribonucleoside binding"/>
    <property type="evidence" value="ECO:0007669"/>
    <property type="project" value="InterPro"/>
</dbReference>
<dbReference type="InterPro" id="IPR007120">
    <property type="entry name" value="DNA-dir_RNAP_su2_dom"/>
</dbReference>
<accession>A0A6C0E189</accession>
<protein>
    <recommendedName>
        <fullName evidence="2">DNA-directed RNA polymerase</fullName>
        <ecNumber evidence="2">2.7.7.6</ecNumber>
    </recommendedName>
</protein>
<dbReference type="CDD" id="cd00081">
    <property type="entry name" value="Hint"/>
    <property type="match status" value="1"/>
</dbReference>
<dbReference type="InterPro" id="IPR007646">
    <property type="entry name" value="RNA_pol_Rpb2_4"/>
</dbReference>
<dbReference type="Gene3D" id="3.90.1800.10">
    <property type="entry name" value="RNA polymerase alpha subunit dimerisation domain"/>
    <property type="match status" value="1"/>
</dbReference>
<dbReference type="Pfam" id="PF00562">
    <property type="entry name" value="RNA_pol_Rpb2_6"/>
    <property type="match status" value="1"/>
</dbReference>
<evidence type="ECO:0000256" key="6">
    <source>
        <dbReference type="ARBA" id="ARBA00022723"/>
    </source>
</evidence>
<dbReference type="Gene3D" id="3.90.1110.10">
    <property type="entry name" value="RNA polymerase Rpb2, domain 2"/>
    <property type="match status" value="1"/>
</dbReference>
<dbReference type="InterPro" id="IPR014724">
    <property type="entry name" value="RNA_pol_RPB2_OB-fold"/>
</dbReference>
<evidence type="ECO:0000256" key="1">
    <source>
        <dbReference type="ARBA" id="ARBA00006835"/>
    </source>
</evidence>
<dbReference type="InterPro" id="IPR003587">
    <property type="entry name" value="Hint_dom_N"/>
</dbReference>
<dbReference type="Pfam" id="PF04560">
    <property type="entry name" value="RNA_pol_Rpb2_7"/>
    <property type="match status" value="1"/>
</dbReference>
<organism evidence="10">
    <name type="scientific">viral metagenome</name>
    <dbReference type="NCBI Taxonomy" id="1070528"/>
    <lineage>
        <taxon>unclassified sequences</taxon>
        <taxon>metagenomes</taxon>
        <taxon>organismal metagenomes</taxon>
    </lineage>
</organism>
<dbReference type="SUPFAM" id="SSF51294">
    <property type="entry name" value="Hedgehog/intein (Hint) domain"/>
    <property type="match status" value="1"/>
</dbReference>
<dbReference type="PROSITE" id="PS50817">
    <property type="entry name" value="INTEIN_N_TER"/>
    <property type="match status" value="1"/>
</dbReference>
<keyword evidence="5" id="KW-0548">Nucleotidyltransferase</keyword>
<evidence type="ECO:0000256" key="8">
    <source>
        <dbReference type="ARBA" id="ARBA00023163"/>
    </source>
</evidence>
<evidence type="ECO:0000313" key="10">
    <source>
        <dbReference type="EMBL" id="QHT21195.1"/>
    </source>
</evidence>
<keyword evidence="4" id="KW-0808">Transferase</keyword>
<evidence type="ECO:0000259" key="9">
    <source>
        <dbReference type="SMART" id="SM00306"/>
    </source>
</evidence>
<dbReference type="GO" id="GO:0003899">
    <property type="term" value="F:DNA-directed RNA polymerase activity"/>
    <property type="evidence" value="ECO:0007669"/>
    <property type="project" value="UniProtKB-EC"/>
</dbReference>
<dbReference type="Pfam" id="PF04563">
    <property type="entry name" value="RNA_pol_Rpb2_1"/>
    <property type="match status" value="1"/>
</dbReference>
<dbReference type="GO" id="GO:0006351">
    <property type="term" value="P:DNA-templated transcription"/>
    <property type="evidence" value="ECO:0007669"/>
    <property type="project" value="InterPro"/>
</dbReference>
<dbReference type="PANTHER" id="PTHR20856">
    <property type="entry name" value="DNA-DIRECTED RNA POLYMERASE I SUBUNIT 2"/>
    <property type="match status" value="1"/>
</dbReference>
<evidence type="ECO:0000256" key="2">
    <source>
        <dbReference type="ARBA" id="ARBA00012418"/>
    </source>
</evidence>
<dbReference type="Pfam" id="PF04567">
    <property type="entry name" value="RNA_pol_Rpb2_5"/>
    <property type="match status" value="1"/>
</dbReference>
<proteinExistence type="inferred from homology"/>
<dbReference type="FunFam" id="3.90.1800.10:FF:000002">
    <property type="entry name" value="DNA-directed RNA polymerase subunit beta"/>
    <property type="match status" value="1"/>
</dbReference>
<dbReference type="Gene3D" id="3.90.1100.10">
    <property type="match status" value="1"/>
</dbReference>
<keyword evidence="3" id="KW-0240">DNA-directed RNA polymerase</keyword>
<evidence type="ECO:0000256" key="4">
    <source>
        <dbReference type="ARBA" id="ARBA00022679"/>
    </source>
</evidence>
<reference evidence="10" key="1">
    <citation type="journal article" date="2020" name="Nature">
        <title>Giant virus diversity and host interactions through global metagenomics.</title>
        <authorList>
            <person name="Schulz F."/>
            <person name="Roux S."/>
            <person name="Paez-Espino D."/>
            <person name="Jungbluth S."/>
            <person name="Walsh D.A."/>
            <person name="Denef V.J."/>
            <person name="McMahon K.D."/>
            <person name="Konstantinidis K.T."/>
            <person name="Eloe-Fadrosh E.A."/>
            <person name="Kyrpides N.C."/>
            <person name="Woyke T."/>
        </authorList>
    </citation>
    <scope>NUCLEOTIDE SEQUENCE</scope>
    <source>
        <strain evidence="10">GVMAG-M-3300023174-75</strain>
    </source>
</reference>
<sequence>MTSTNECNDSEIPWIFIESYFKQKHLKQLVKHQLESYNYFVNNQIQNTIEMFNPLLISSDHDYIKELNMHRLEIEINFENLCIYRPQIYENNGSTKIMFPQEARLRNFSYSSAMTIDLDIKYTVRNGENYKNVLNFQKKIKNIHIGKIPIMLKSDLCVLNQYKHLDHNETGECYMDPGGYFIINGSEKTCIGQERAAENQIYCHNIEKNNNKWSWMAEMKCIPDWKCISPKQITIFMASKNNGFGFPLYLQIPRIKIPIPLFVIFRAFNIISDKEICELVVLNIENNNMKKMLEALRGSIIDANKIMTQECAIKHIVNNVIYTPMNMDKETGSKKKYNFAIEVLNNDIFPHCKTEKQKIHMLGYMTNILLQTSFGWLEEDDRDSYVNKRIDLTGSLLNNLLRNYFNKLVKDMKKQIIREINNGSWKSTDDYENIITKTNIYKIIKSTTIENGIKRALATGDFGIKQVNSNKVGVAQVLNRLTYISSLSHLRRINTPIDKSGKLVPPRRLHNSTWGFLCPAETPEGQSIGIVKNLAYLAHITINSNSSGLYEYILPIIESLDNYNGSYKELYDYVKVFINGTWVGITKEPKEVIANLKDKKYKGIINIYISIIFNSKLKEIRVCNDAGRICRPLLKIKNNKPIYNSAIVNQVRCGELSWDDLLISIKVEDSIIEYVDSYEQNNALIAMKMSELTNASNNNNDAIYHYSHCEIHPSTIFGILASCIPFPDSNQSPRNTYQCLDVNTPVLMKDNSYKLIKDINVYDCVQTFDPKTMKTSFTKVINQYVRPTEKQMYNVTTYSGKSFSATFDHKFMTYCGWKEVNDLLIDTDLLGIKPDVSVLSNIPANKELICDSKLFKSCLVNLRVNESLCAKYTNILTKHGLMPLYNNNPKLPILARIIGYALTNSKLSYDDYNNTFIIALTFKSICDIELFELDVEELGFAKTKSKTANSPENNTKLNSDFTVYYKGAFACLLLVLGLNNSLVYYEDIPEWIKEGSDLVKREFLAGIQGGCGSSILYCNEDGCVKYYIEPLIFCKNTSLKQDLVKLIYSISQLFSYFGIGNTQFYRNQDIKKELTNNIYLMDYNEIGLQINNDETNLIKNNSIIGYKYNNYKNTRSALIVEYLTYKQYKYYDASITIDLFVNKCKIINDALFIPLLSKTKISNVLISDITTQSENHSFFIKGGFMTHNSAMGKQAIGVYVTNFDNRMDKTAYVLTYPMRPLVETRVMNIIKLNNIPSGQQVIVAIASHSGYNQEDSLLFNKGSIDRGLFLATIYHTEKDEDKKLFGNEEVRCKPDKSNTKNMKFANYDKLDSNGIIKENTLLEDRDIIIGKVLPIKENKNDFTKTMKYSDESISFRTHEESYVDKNYIETNGDGYNFCKVRIRNYRKPVIGDKFSSRHGQKGTIGNIIPEEDMPFTADGLKPDIIINPHAIPSRMTIAQLKETLLGKVLLQLGLFGDGTSFGEFEISSIIDKLNDLGYESKGNELMYNALTGEQLTMSIFIGPAFYQRLKHMVNDKQHSRSIGPMVNLTRQPAEGRARDGGLRFGEMERDCMISHGASRFTKGRIFDASDAYSTFICSKCGSIAAFNNKEHIHYCNMCSNRSDFKYIEIPYACKLMFQELITMNIAPRILCE</sequence>
<dbReference type="SUPFAM" id="SSF64484">
    <property type="entry name" value="beta and beta-prime subunits of DNA dependent RNA-polymerase"/>
    <property type="match status" value="2"/>
</dbReference>
<feature type="domain" description="Hint" evidence="9">
    <location>
        <begin position="737"/>
        <end position="833"/>
    </location>
</feature>
<dbReference type="GO" id="GO:0003677">
    <property type="term" value="F:DNA binding"/>
    <property type="evidence" value="ECO:0007669"/>
    <property type="project" value="InterPro"/>
</dbReference>